<dbReference type="EMBL" id="UZAI01000284">
    <property type="protein sequence ID" value="VDO50896.1"/>
    <property type="molecule type" value="Genomic_DNA"/>
</dbReference>
<sequence length="110" mass="12230">MPIKTTSISAVFVSVGINIEKEKSKILKDSTENTDVITLSEETLEDVETFMYLGSVADKREGCNADTKARISKTIAAFPQLKNIWYPKYLFASQYQSENTGVKIVLPYGA</sequence>
<protein>
    <submittedName>
        <fullName evidence="1">Uncharacterized protein</fullName>
    </submittedName>
</protein>
<evidence type="ECO:0000313" key="1">
    <source>
        <dbReference type="EMBL" id="VDO50896.1"/>
    </source>
</evidence>
<name>A0A183LBZ0_9TREM</name>
<dbReference type="AlphaFoldDB" id="A0A183LBZ0"/>
<accession>A0A183LBZ0</accession>
<reference evidence="1 2" key="1">
    <citation type="submission" date="2018-11" db="EMBL/GenBank/DDBJ databases">
        <authorList>
            <consortium name="Pathogen Informatics"/>
        </authorList>
    </citation>
    <scope>NUCLEOTIDE SEQUENCE [LARGE SCALE GENOMIC DNA]</scope>
    <source>
        <strain evidence="1 2">Zambia</strain>
    </source>
</reference>
<organism evidence="1 2">
    <name type="scientific">Schistosoma margrebowiei</name>
    <dbReference type="NCBI Taxonomy" id="48269"/>
    <lineage>
        <taxon>Eukaryota</taxon>
        <taxon>Metazoa</taxon>
        <taxon>Spiralia</taxon>
        <taxon>Lophotrochozoa</taxon>
        <taxon>Platyhelminthes</taxon>
        <taxon>Trematoda</taxon>
        <taxon>Digenea</taxon>
        <taxon>Strigeidida</taxon>
        <taxon>Schistosomatoidea</taxon>
        <taxon>Schistosomatidae</taxon>
        <taxon>Schistosoma</taxon>
    </lineage>
</organism>
<evidence type="ECO:0000313" key="2">
    <source>
        <dbReference type="Proteomes" id="UP000277204"/>
    </source>
</evidence>
<gene>
    <name evidence="1" type="ORF">SMRZ_LOCUS1315</name>
</gene>
<proteinExistence type="predicted"/>
<dbReference type="Proteomes" id="UP000277204">
    <property type="component" value="Unassembled WGS sequence"/>
</dbReference>
<keyword evidence="2" id="KW-1185">Reference proteome</keyword>